<feature type="chain" id="PRO_5012340635" evidence="5">
    <location>
        <begin position="21"/>
        <end position="274"/>
    </location>
</feature>
<dbReference type="GO" id="GO:0005576">
    <property type="term" value="C:extracellular region"/>
    <property type="evidence" value="ECO:0007669"/>
    <property type="project" value="UniProtKB-SubCell"/>
</dbReference>
<dbReference type="Gene3D" id="3.40.33.10">
    <property type="entry name" value="CAP"/>
    <property type="match status" value="1"/>
</dbReference>
<sequence>MFKPLLILLLAISINDSVLAATKTYSRFLISTVNPCTYCSNHIACRSTWRFSEQCLPNVEFVEMTPELRNYLLDLHNERRNIIAGGMEKGFDPAVRMATMSWNYEFEYLSKLNLLQCVTKHDKCRRTPDYPYVGQNLASVRWTNYNFTLDYVLEMLVDYWYRENQYITKYDVKYMKKRTDLPHKIGHFTLMAQERANEVGCAISRQSTANVSEVFLACDYSFTSFYNVSVYREGSPASQCQSGQNPKYPNLCSVQEVYNIKDIEYENNLFNFIF</sequence>
<comment type="subcellular location">
    <subcellularLocation>
        <location evidence="1">Secreted</location>
    </subcellularLocation>
</comment>
<dbReference type="PIRSF" id="PIRSF038921">
    <property type="entry name" value="P14a"/>
    <property type="match status" value="1"/>
</dbReference>
<evidence type="ECO:0000259" key="6">
    <source>
        <dbReference type="SMART" id="SM00198"/>
    </source>
</evidence>
<accession>A0A1L8ECG8</accession>
<name>A0A1L8ECG8_HAEIR</name>
<protein>
    <submittedName>
        <fullName evidence="7">Putative scp-like extracellular protein</fullName>
    </submittedName>
</protein>
<dbReference type="InterPro" id="IPR001283">
    <property type="entry name" value="CRISP-related"/>
</dbReference>
<dbReference type="InterPro" id="IPR035940">
    <property type="entry name" value="CAP_sf"/>
</dbReference>
<keyword evidence="3" id="KW-0964">Secreted</keyword>
<dbReference type="CDD" id="cd05380">
    <property type="entry name" value="CAP_euk"/>
    <property type="match status" value="1"/>
</dbReference>
<evidence type="ECO:0000313" key="7">
    <source>
        <dbReference type="EMBL" id="JAV16243.1"/>
    </source>
</evidence>
<evidence type="ECO:0000256" key="2">
    <source>
        <dbReference type="ARBA" id="ARBA00009923"/>
    </source>
</evidence>
<evidence type="ECO:0000256" key="4">
    <source>
        <dbReference type="ARBA" id="ARBA00022729"/>
    </source>
</evidence>
<feature type="domain" description="SCP" evidence="6">
    <location>
        <begin position="67"/>
        <end position="223"/>
    </location>
</feature>
<dbReference type="PANTHER" id="PTHR10334">
    <property type="entry name" value="CYSTEINE-RICH SECRETORY PROTEIN-RELATED"/>
    <property type="match status" value="1"/>
</dbReference>
<proteinExistence type="inferred from homology"/>
<keyword evidence="4 5" id="KW-0732">Signal</keyword>
<dbReference type="InterPro" id="IPR034763">
    <property type="entry name" value="P14a_insect"/>
</dbReference>
<feature type="signal peptide" evidence="5">
    <location>
        <begin position="1"/>
        <end position="20"/>
    </location>
</feature>
<reference evidence="7" key="1">
    <citation type="submission" date="2017-01" db="EMBL/GenBank/DDBJ databases">
        <title>An insight into the sialome and mialome of the horn fly, Haematobia irritans.</title>
        <authorList>
            <person name="Breijo M."/>
            <person name="Boiani M."/>
            <person name="Ures X."/>
            <person name="Rocha S."/>
            <person name="Sequeira M."/>
            <person name="Ribeiro J.M."/>
        </authorList>
    </citation>
    <scope>NUCLEOTIDE SEQUENCE</scope>
</reference>
<dbReference type="InterPro" id="IPR014044">
    <property type="entry name" value="CAP_dom"/>
</dbReference>
<evidence type="ECO:0000256" key="3">
    <source>
        <dbReference type="ARBA" id="ARBA00022525"/>
    </source>
</evidence>
<evidence type="ECO:0000256" key="5">
    <source>
        <dbReference type="SAM" id="SignalP"/>
    </source>
</evidence>
<evidence type="ECO:0000256" key="1">
    <source>
        <dbReference type="ARBA" id="ARBA00004613"/>
    </source>
</evidence>
<dbReference type="SUPFAM" id="SSF55797">
    <property type="entry name" value="PR-1-like"/>
    <property type="match status" value="1"/>
</dbReference>
<comment type="similarity">
    <text evidence="2">Belongs to the CRISP family.</text>
</comment>
<dbReference type="Pfam" id="PF00188">
    <property type="entry name" value="CAP"/>
    <property type="match status" value="1"/>
</dbReference>
<organism evidence="7">
    <name type="scientific">Haematobia irritans</name>
    <name type="common">Horn fly</name>
    <name type="synonym">Conops irritans</name>
    <dbReference type="NCBI Taxonomy" id="7368"/>
    <lineage>
        <taxon>Eukaryota</taxon>
        <taxon>Metazoa</taxon>
        <taxon>Ecdysozoa</taxon>
        <taxon>Arthropoda</taxon>
        <taxon>Hexapoda</taxon>
        <taxon>Insecta</taxon>
        <taxon>Pterygota</taxon>
        <taxon>Neoptera</taxon>
        <taxon>Endopterygota</taxon>
        <taxon>Diptera</taxon>
        <taxon>Brachycera</taxon>
        <taxon>Muscomorpha</taxon>
        <taxon>Muscoidea</taxon>
        <taxon>Muscidae</taxon>
        <taxon>Haematobia</taxon>
    </lineage>
</organism>
<dbReference type="SMART" id="SM00198">
    <property type="entry name" value="SCP"/>
    <property type="match status" value="1"/>
</dbReference>
<dbReference type="EMBL" id="GFDG01002556">
    <property type="protein sequence ID" value="JAV16243.1"/>
    <property type="molecule type" value="Transcribed_RNA"/>
</dbReference>
<dbReference type="AlphaFoldDB" id="A0A1L8ECG8"/>